<organism evidence="1 2">
    <name type="scientific">Waterburya agarophytonicola KI4</name>
    <dbReference type="NCBI Taxonomy" id="2874699"/>
    <lineage>
        <taxon>Bacteria</taxon>
        <taxon>Bacillati</taxon>
        <taxon>Cyanobacteriota</taxon>
        <taxon>Cyanophyceae</taxon>
        <taxon>Pleurocapsales</taxon>
        <taxon>Hyellaceae</taxon>
        <taxon>Waterburya</taxon>
        <taxon>Waterburya agarophytonicola</taxon>
    </lineage>
</organism>
<dbReference type="Proteomes" id="UP000729733">
    <property type="component" value="Unassembled WGS sequence"/>
</dbReference>
<name>A0A964FGX9_9CYAN</name>
<proteinExistence type="predicted"/>
<dbReference type="AlphaFoldDB" id="A0A964FGX9"/>
<evidence type="ECO:0000313" key="2">
    <source>
        <dbReference type="Proteomes" id="UP000729733"/>
    </source>
</evidence>
<protein>
    <submittedName>
        <fullName evidence="1">Uncharacterized protein</fullName>
    </submittedName>
</protein>
<dbReference type="RefSeq" id="WP_229639975.1">
    <property type="nucleotide sequence ID" value="NZ_JADWDC010000014.1"/>
</dbReference>
<dbReference type="EMBL" id="JADWDC010000014">
    <property type="protein sequence ID" value="MCC0176938.1"/>
    <property type="molecule type" value="Genomic_DNA"/>
</dbReference>
<accession>A0A964FGX9</accession>
<gene>
    <name evidence="1" type="ORF">I4641_08090</name>
</gene>
<keyword evidence="2" id="KW-1185">Reference proteome</keyword>
<sequence length="50" mass="5542">MKLTPAIYSGILAGVRSAKNVPRKLWLIKSELLDSKIIIEYQDRGLEGVG</sequence>
<comment type="caution">
    <text evidence="1">The sequence shown here is derived from an EMBL/GenBank/DDBJ whole genome shotgun (WGS) entry which is preliminary data.</text>
</comment>
<evidence type="ECO:0000313" key="1">
    <source>
        <dbReference type="EMBL" id="MCC0176938.1"/>
    </source>
</evidence>
<reference evidence="1" key="1">
    <citation type="journal article" date="2021" name="Antonie Van Leeuwenhoek">
        <title>Draft genome and description of Waterburya agarophytonicola gen. nov. sp. nov. (Pleurocapsales, Cyanobacteria): a seaweed symbiont.</title>
        <authorList>
            <person name="Bonthond G."/>
            <person name="Shalygin S."/>
            <person name="Bayer T."/>
            <person name="Weinberger F."/>
        </authorList>
    </citation>
    <scope>NUCLEOTIDE SEQUENCE</scope>
    <source>
        <strain evidence="1">KI4</strain>
    </source>
</reference>